<comment type="caution">
    <text evidence="4">The sequence shown here is derived from an EMBL/GenBank/DDBJ whole genome shotgun (WGS) entry which is preliminary data.</text>
</comment>
<dbReference type="InterPro" id="IPR051217">
    <property type="entry name" value="Insect_Cuticle_Struc_Prot"/>
</dbReference>
<proteinExistence type="predicted"/>
<dbReference type="EMBL" id="JAWZYT010002828">
    <property type="protein sequence ID" value="KAK4301764.1"/>
    <property type="molecule type" value="Genomic_DNA"/>
</dbReference>
<dbReference type="PROSITE" id="PS51155">
    <property type="entry name" value="CHIT_BIND_RR_2"/>
    <property type="match status" value="1"/>
</dbReference>
<feature type="region of interest" description="Disordered" evidence="3">
    <location>
        <begin position="103"/>
        <end position="134"/>
    </location>
</feature>
<dbReference type="InterPro" id="IPR000618">
    <property type="entry name" value="Insect_cuticle"/>
</dbReference>
<evidence type="ECO:0000256" key="2">
    <source>
        <dbReference type="PROSITE-ProRule" id="PRU00497"/>
    </source>
</evidence>
<accession>A0AAE1P471</accession>
<sequence length="134" mass="14421">MVVVAAVTLADPDGGHGHGYKHEPLPYYFDYGVYDDYKGTNFKQHEKSDGKAVYGSYTVDLPDGRKQHVDYTADHYKGYVAKVSYYGKAKHPKHYGPPITFKHEKGYGHGHGHGHGGGGGGGGGGHGHGGHGYH</sequence>
<name>A0AAE1P471_9EUCA</name>
<dbReference type="GO" id="GO:0031012">
    <property type="term" value="C:extracellular matrix"/>
    <property type="evidence" value="ECO:0007669"/>
    <property type="project" value="TreeGrafter"/>
</dbReference>
<evidence type="ECO:0000256" key="1">
    <source>
        <dbReference type="ARBA" id="ARBA00022460"/>
    </source>
</evidence>
<gene>
    <name evidence="4" type="ORF">Pmani_026116</name>
</gene>
<keyword evidence="1 2" id="KW-0193">Cuticle</keyword>
<organism evidence="4 5">
    <name type="scientific">Petrolisthes manimaculis</name>
    <dbReference type="NCBI Taxonomy" id="1843537"/>
    <lineage>
        <taxon>Eukaryota</taxon>
        <taxon>Metazoa</taxon>
        <taxon>Ecdysozoa</taxon>
        <taxon>Arthropoda</taxon>
        <taxon>Crustacea</taxon>
        <taxon>Multicrustacea</taxon>
        <taxon>Malacostraca</taxon>
        <taxon>Eumalacostraca</taxon>
        <taxon>Eucarida</taxon>
        <taxon>Decapoda</taxon>
        <taxon>Pleocyemata</taxon>
        <taxon>Anomura</taxon>
        <taxon>Galatheoidea</taxon>
        <taxon>Porcellanidae</taxon>
        <taxon>Petrolisthes</taxon>
    </lineage>
</organism>
<dbReference type="PANTHER" id="PTHR12236:SF79">
    <property type="entry name" value="CUTICULAR PROTEIN 50CB-RELATED"/>
    <property type="match status" value="1"/>
</dbReference>
<protein>
    <submittedName>
        <fullName evidence="4">Uncharacterized protein</fullName>
    </submittedName>
</protein>
<keyword evidence="5" id="KW-1185">Reference proteome</keyword>
<dbReference type="Pfam" id="PF00379">
    <property type="entry name" value="Chitin_bind_4"/>
    <property type="match status" value="1"/>
</dbReference>
<dbReference type="PROSITE" id="PS00233">
    <property type="entry name" value="CHIT_BIND_RR_1"/>
    <property type="match status" value="1"/>
</dbReference>
<reference evidence="4" key="1">
    <citation type="submission" date="2023-11" db="EMBL/GenBank/DDBJ databases">
        <title>Genome assemblies of two species of porcelain crab, Petrolisthes cinctipes and Petrolisthes manimaculis (Anomura: Porcellanidae).</title>
        <authorList>
            <person name="Angst P."/>
        </authorList>
    </citation>
    <scope>NUCLEOTIDE SEQUENCE</scope>
    <source>
        <strain evidence="4">PB745_02</strain>
        <tissue evidence="4">Gill</tissue>
    </source>
</reference>
<evidence type="ECO:0000313" key="5">
    <source>
        <dbReference type="Proteomes" id="UP001292094"/>
    </source>
</evidence>
<dbReference type="AlphaFoldDB" id="A0AAE1P471"/>
<dbReference type="InterPro" id="IPR031311">
    <property type="entry name" value="CHIT_BIND_RR_consensus"/>
</dbReference>
<dbReference type="Proteomes" id="UP001292094">
    <property type="component" value="Unassembled WGS sequence"/>
</dbReference>
<dbReference type="GO" id="GO:0005615">
    <property type="term" value="C:extracellular space"/>
    <property type="evidence" value="ECO:0007669"/>
    <property type="project" value="TreeGrafter"/>
</dbReference>
<dbReference type="PANTHER" id="PTHR12236">
    <property type="entry name" value="STRUCTURAL CONTITUENT OF CUTICLE"/>
    <property type="match status" value="1"/>
</dbReference>
<evidence type="ECO:0000313" key="4">
    <source>
        <dbReference type="EMBL" id="KAK4301764.1"/>
    </source>
</evidence>
<feature type="compositionally biased region" description="Gly residues" evidence="3">
    <location>
        <begin position="115"/>
        <end position="127"/>
    </location>
</feature>
<dbReference type="GO" id="GO:0042302">
    <property type="term" value="F:structural constituent of cuticle"/>
    <property type="evidence" value="ECO:0007669"/>
    <property type="project" value="UniProtKB-UniRule"/>
</dbReference>
<evidence type="ECO:0000256" key="3">
    <source>
        <dbReference type="SAM" id="MobiDB-lite"/>
    </source>
</evidence>